<keyword evidence="2" id="KW-1185">Reference proteome</keyword>
<dbReference type="PANTHER" id="PTHR42047:SF1">
    <property type="entry name" value="PROTEIN, PUTATIVE (AFU_ORTHOLOGUE AFUA_6G03560)-RELATED"/>
    <property type="match status" value="1"/>
</dbReference>
<reference evidence="1" key="1">
    <citation type="journal article" date="2020" name="Stud. Mycol.">
        <title>101 Dothideomycetes genomes: a test case for predicting lifestyles and emergence of pathogens.</title>
        <authorList>
            <person name="Haridas S."/>
            <person name="Albert R."/>
            <person name="Binder M."/>
            <person name="Bloem J."/>
            <person name="Labutti K."/>
            <person name="Salamov A."/>
            <person name="Andreopoulos B."/>
            <person name="Baker S."/>
            <person name="Barry K."/>
            <person name="Bills G."/>
            <person name="Bluhm B."/>
            <person name="Cannon C."/>
            <person name="Castanera R."/>
            <person name="Culley D."/>
            <person name="Daum C."/>
            <person name="Ezra D."/>
            <person name="Gonzalez J."/>
            <person name="Henrissat B."/>
            <person name="Kuo A."/>
            <person name="Liang C."/>
            <person name="Lipzen A."/>
            <person name="Lutzoni F."/>
            <person name="Magnuson J."/>
            <person name="Mondo S."/>
            <person name="Nolan M."/>
            <person name="Ohm R."/>
            <person name="Pangilinan J."/>
            <person name="Park H.-J."/>
            <person name="Ramirez L."/>
            <person name="Alfaro M."/>
            <person name="Sun H."/>
            <person name="Tritt A."/>
            <person name="Yoshinaga Y."/>
            <person name="Zwiers L.-H."/>
            <person name="Turgeon B."/>
            <person name="Goodwin S."/>
            <person name="Spatafora J."/>
            <person name="Crous P."/>
            <person name="Grigoriev I."/>
        </authorList>
    </citation>
    <scope>NUCLEOTIDE SEQUENCE</scope>
    <source>
        <strain evidence="1">CBS 207.26</strain>
    </source>
</reference>
<evidence type="ECO:0000313" key="2">
    <source>
        <dbReference type="Proteomes" id="UP000800200"/>
    </source>
</evidence>
<protein>
    <recommendedName>
        <fullName evidence="3">Carbohydrate-binding module family 52 protein</fullName>
    </recommendedName>
</protein>
<dbReference type="PANTHER" id="PTHR42047">
    <property type="entry name" value="PROTEIN, PUTATIVE (AFU_ORTHOLOGUE AFUA_6G03560)-RELATED"/>
    <property type="match status" value="1"/>
</dbReference>
<dbReference type="OrthoDB" id="5430620at2759"/>
<feature type="non-terminal residue" evidence="1">
    <location>
        <position position="1"/>
    </location>
</feature>
<dbReference type="AlphaFoldDB" id="A0A6A6EXZ0"/>
<organism evidence="1 2">
    <name type="scientific">Zopfia rhizophila CBS 207.26</name>
    <dbReference type="NCBI Taxonomy" id="1314779"/>
    <lineage>
        <taxon>Eukaryota</taxon>
        <taxon>Fungi</taxon>
        <taxon>Dikarya</taxon>
        <taxon>Ascomycota</taxon>
        <taxon>Pezizomycotina</taxon>
        <taxon>Dothideomycetes</taxon>
        <taxon>Dothideomycetes incertae sedis</taxon>
        <taxon>Zopfiaceae</taxon>
        <taxon>Zopfia</taxon>
    </lineage>
</organism>
<gene>
    <name evidence="1" type="ORF">K469DRAFT_545544</name>
</gene>
<evidence type="ECO:0000313" key="1">
    <source>
        <dbReference type="EMBL" id="KAF2195803.1"/>
    </source>
</evidence>
<accession>A0A6A6EXZ0</accession>
<dbReference type="EMBL" id="ML994610">
    <property type="protein sequence ID" value="KAF2195803.1"/>
    <property type="molecule type" value="Genomic_DNA"/>
</dbReference>
<evidence type="ECO:0008006" key="3">
    <source>
        <dbReference type="Google" id="ProtNLM"/>
    </source>
</evidence>
<proteinExistence type="predicted"/>
<name>A0A6A6EXZ0_9PEZI</name>
<dbReference type="InterPro" id="IPR052820">
    <property type="entry name" value="PhiA_domain"/>
</dbReference>
<sequence length="150" mass="16210">YLCPIKKGGLFGWCNGACYPKNFYRYIDCHVPTNAIYPLPTLEMKFAMTVSNPNITEIHGTKVNACGGRFIMGPEAAVCTYCPSIVSEACNAMTKNETIIAVSDEGTGAMIVNVPGGQRWYLAPGSTLRSTQPPNSFIPPGSQIDDFAAY</sequence>
<dbReference type="Proteomes" id="UP000800200">
    <property type="component" value="Unassembled WGS sequence"/>
</dbReference>